<evidence type="ECO:0000256" key="5">
    <source>
        <dbReference type="ARBA" id="ARBA00022737"/>
    </source>
</evidence>
<reference evidence="10" key="1">
    <citation type="submission" date="2024-03" db="EMBL/GenBank/DDBJ databases">
        <title>WGS assembly of Saponaria officinalis var. Norfolk2.</title>
        <authorList>
            <person name="Jenkins J."/>
            <person name="Shu S."/>
            <person name="Grimwood J."/>
            <person name="Barry K."/>
            <person name="Goodstein D."/>
            <person name="Schmutz J."/>
            <person name="Leebens-Mack J."/>
            <person name="Osbourn A."/>
        </authorList>
    </citation>
    <scope>NUCLEOTIDE SEQUENCE [LARGE SCALE GENOMIC DNA]</scope>
    <source>
        <strain evidence="10">JIC</strain>
    </source>
</reference>
<keyword evidence="4" id="KW-0381">Hypersensitive response</keyword>
<dbReference type="InterPro" id="IPR036388">
    <property type="entry name" value="WH-like_DNA-bd_sf"/>
</dbReference>
<evidence type="ECO:0000256" key="2">
    <source>
        <dbReference type="ARBA" id="ARBA00004496"/>
    </source>
</evidence>
<dbReference type="GO" id="GO:0009626">
    <property type="term" value="P:plant-type hypersensitive response"/>
    <property type="evidence" value="ECO:0007669"/>
    <property type="project" value="UniProtKB-KW"/>
</dbReference>
<comment type="function">
    <text evidence="1">Confers resistance to late blight (Phytophthora infestans) races carrying the avirulence gene Avr1. Resistance proteins guard the plant against pathogens that contain an appropriate avirulence protein via an indirect interaction with this avirulence protein. That triggers a defense system including the hypersensitive response, which restricts the pathogen growth.</text>
</comment>
<organism evidence="10 11">
    <name type="scientific">Saponaria officinalis</name>
    <name type="common">Common soapwort</name>
    <name type="synonym">Lychnis saponaria</name>
    <dbReference type="NCBI Taxonomy" id="3572"/>
    <lineage>
        <taxon>Eukaryota</taxon>
        <taxon>Viridiplantae</taxon>
        <taxon>Streptophyta</taxon>
        <taxon>Embryophyta</taxon>
        <taxon>Tracheophyta</taxon>
        <taxon>Spermatophyta</taxon>
        <taxon>Magnoliopsida</taxon>
        <taxon>eudicotyledons</taxon>
        <taxon>Gunneridae</taxon>
        <taxon>Pentapetalae</taxon>
        <taxon>Caryophyllales</taxon>
        <taxon>Caryophyllaceae</taxon>
        <taxon>Caryophylleae</taxon>
        <taxon>Saponaria</taxon>
    </lineage>
</organism>
<dbReference type="PANTHER" id="PTHR23155">
    <property type="entry name" value="DISEASE RESISTANCE PROTEIN RP"/>
    <property type="match status" value="1"/>
</dbReference>
<accession>A0AAW1GN36</accession>
<dbReference type="Pfam" id="PF23598">
    <property type="entry name" value="LRR_14"/>
    <property type="match status" value="1"/>
</dbReference>
<dbReference type="Gene3D" id="3.80.10.10">
    <property type="entry name" value="Ribonuclease Inhibitor"/>
    <property type="match status" value="1"/>
</dbReference>
<dbReference type="InterPro" id="IPR002182">
    <property type="entry name" value="NB-ARC"/>
</dbReference>
<dbReference type="FunFam" id="1.10.10.10:FF:000322">
    <property type="entry name" value="Probable disease resistance protein At1g63360"/>
    <property type="match status" value="1"/>
</dbReference>
<keyword evidence="11" id="KW-1185">Reference proteome</keyword>
<keyword evidence="3" id="KW-0963">Cytoplasm</keyword>
<dbReference type="InterPro" id="IPR032675">
    <property type="entry name" value="LRR_dom_sf"/>
</dbReference>
<evidence type="ECO:0000256" key="4">
    <source>
        <dbReference type="ARBA" id="ARBA00022667"/>
    </source>
</evidence>
<dbReference type="InterPro" id="IPR027417">
    <property type="entry name" value="P-loop_NTPase"/>
</dbReference>
<dbReference type="PRINTS" id="PR00364">
    <property type="entry name" value="DISEASERSIST"/>
</dbReference>
<dbReference type="Pfam" id="PF23559">
    <property type="entry name" value="WHD_DRP"/>
    <property type="match status" value="1"/>
</dbReference>
<keyword evidence="6" id="KW-0611">Plant defense</keyword>
<evidence type="ECO:0000259" key="7">
    <source>
        <dbReference type="Pfam" id="PF00931"/>
    </source>
</evidence>
<evidence type="ECO:0000256" key="6">
    <source>
        <dbReference type="ARBA" id="ARBA00022821"/>
    </source>
</evidence>
<proteinExistence type="predicted"/>
<dbReference type="InterPro" id="IPR044974">
    <property type="entry name" value="Disease_R_plants"/>
</dbReference>
<sequence>MFRRLNRIKGILCDCSLYKRLIAWNNSNDGRGDDQTAYFRELLEDLNRIETGFENLIPSLKNKIQTLRLEVRYILPYVASGRVTVDERYDKMKRRFRTIDSVEGLDAFVDHMMKQTLLMKADATHFYCGASLSEHDYRKCANYVLENLIYAQSLETDRHSAMKELVKDSIERLRFITTFCMLVEKRKFTEVCNKEKLDVIYKKTDCVTLENAHFFRLFTEENADAEVARATNLEFTDLARKTNDCQLQVKSVYFEIMESLNLTLPGTCPVKCEKLYDFIASLGKILIKLSEFRCPSIDSKESDLQNILSEMDFLKTILLHTEEEYVDYGMLNAVSTHIDALAHEAESIFVSLLLDLETSDNREMTVTVMDLAEKVKLARFEIREMNKKDVISVYCSIDDFMKCFRAQLMEGIWFELGFLRTFLRCTERWGIESVDYPGLDSIRINTENVVRKSWWDFRRVLFIKCSIGNVDKELESLCSYLLKNITVNNQVVREVCAKIKVLKPSTPSSQMSENLGLEVADNLSSKLRNLRCCNSESFSDMKRQLDDEITFLGYLREITARVCSNGKSQTDLLIHLEDLTERAACLSYLQLVGDEDQTMSFSELLLENEEAEPKIFVRFVDVPIWELTDFKQRIDEVMPQVVKFLIHNLTKLINSENRAESLETELIVMKCVLTDPLLLHYEQNGLDELFKEIGAEICELGIIFCYFSVIKYEENVRSTVFETFDRLKGSVRKAYLKFAKLSPSMLPKSELGLLEVLLANLTEFKNDKPDSAESNRQLIEAIYEGLVVCSSFLRDNPINRDEQDEELKDVKSLIMNLARKIENVMDTFDEVPEWYFKMQLTDVEEELKLITEELPETKIIQNIKVKADMGGSKENAHKTKGEEVIGFEEDEEKLIKQICSGPRPLMINSIVGMPGSGKTTLANKVYEDVASSFHTRAWCYVSQTYERRELLKNIVNQINGPSNKLSELRTEDLAQKLYQCLLNKKNYLIVLDDIWDIEAWSGLKSCFPPGNNGSRILLTSRFKPVCSQLSGDGACLELQPLSIEKSWHLLEKTVFGLRSCPVALREVGEKIAKKCAGLPLSIVVVAGVLENIEEEEEKWKQVEEGLNSIVENQDGIFDKLELSYNHLSVRMKQCFLYCGAFLRGKEMPRSKLTRLWVAERFIEETRQQLSLEDAAECCLRDLVDRSLLMVTKTGSGNRIQKCRMHDLLRDFCIQKAEDETFLHIVHRWDSFPRWHRRICFRRPTLYNSFNKTLSTTAPTRSLMFIPYLDEIASIIIVDYHISNLENFRLLKVLDMECIDFLTTIPESLMHLFLLRYLAMRGQIDRIPPSIGNLVNLVTLVFRETTGKIVQVPDTIFALKNLRHLIVSDYANVISNDNDSGSLDRLQSLATPIFCSCAMCDNTIARLPNLRKLRCVFEERSKEFTDNNEFPDLSSLSRLEILKLIYSGDYLYRCQLSVPSSLRKLTLSKFRLPWSEMETIAALPQLESLKLKDESFKGRKWVTSAEFPSLKYLSLEELDIEEWEASEDCFPVLESLAVRNCNNLRAIPSEFSEIETLVSIEVHSSCASVSESVEEIEKCQRNYGNTQFKTKTICTELESSDVVSNSPDFEPEVYKDFMKLYRDPFGMVTDMGA</sequence>
<evidence type="ECO:0000313" key="10">
    <source>
        <dbReference type="EMBL" id="KAK9664924.1"/>
    </source>
</evidence>
<dbReference type="SUPFAM" id="SSF52058">
    <property type="entry name" value="L domain-like"/>
    <property type="match status" value="1"/>
</dbReference>
<dbReference type="FunFam" id="3.40.50.300:FF:001091">
    <property type="entry name" value="Probable disease resistance protein At1g61300"/>
    <property type="match status" value="1"/>
</dbReference>
<dbReference type="EMBL" id="JBDFQZ010000014">
    <property type="protein sequence ID" value="KAK9664924.1"/>
    <property type="molecule type" value="Genomic_DNA"/>
</dbReference>
<comment type="caution">
    <text evidence="10">The sequence shown here is derived from an EMBL/GenBank/DDBJ whole genome shotgun (WGS) entry which is preliminary data.</text>
</comment>
<dbReference type="Gene3D" id="3.40.50.300">
    <property type="entry name" value="P-loop containing nucleotide triphosphate hydrolases"/>
    <property type="match status" value="1"/>
</dbReference>
<evidence type="ECO:0000256" key="3">
    <source>
        <dbReference type="ARBA" id="ARBA00022490"/>
    </source>
</evidence>
<gene>
    <name evidence="10" type="ORF">RND81_14G077600</name>
</gene>
<feature type="domain" description="NB-ARC" evidence="7">
    <location>
        <begin position="889"/>
        <end position="1056"/>
    </location>
</feature>
<evidence type="ECO:0000259" key="9">
    <source>
        <dbReference type="Pfam" id="PF23598"/>
    </source>
</evidence>
<keyword evidence="5" id="KW-0677">Repeat</keyword>
<dbReference type="GO" id="GO:0043531">
    <property type="term" value="F:ADP binding"/>
    <property type="evidence" value="ECO:0007669"/>
    <property type="project" value="InterPro"/>
</dbReference>
<dbReference type="PANTHER" id="PTHR23155:SF1152">
    <property type="entry name" value="AAA+ ATPASE DOMAIN-CONTAINING PROTEIN"/>
    <property type="match status" value="1"/>
</dbReference>
<dbReference type="SUPFAM" id="SSF52540">
    <property type="entry name" value="P-loop containing nucleoside triphosphate hydrolases"/>
    <property type="match status" value="1"/>
</dbReference>
<feature type="domain" description="Disease resistance R13L4/SHOC-2-like LRR" evidence="9">
    <location>
        <begin position="1273"/>
        <end position="1540"/>
    </location>
</feature>
<dbReference type="InterPro" id="IPR058922">
    <property type="entry name" value="WHD_DRP"/>
</dbReference>
<dbReference type="InterPro" id="IPR055414">
    <property type="entry name" value="LRR_R13L4/SHOC2-like"/>
</dbReference>
<evidence type="ECO:0000313" key="11">
    <source>
        <dbReference type="Proteomes" id="UP001443914"/>
    </source>
</evidence>
<feature type="domain" description="Disease resistance protein winged helix" evidence="8">
    <location>
        <begin position="1142"/>
        <end position="1211"/>
    </location>
</feature>
<evidence type="ECO:0000256" key="1">
    <source>
        <dbReference type="ARBA" id="ARBA00002074"/>
    </source>
</evidence>
<dbReference type="Gene3D" id="1.10.10.10">
    <property type="entry name" value="Winged helix-like DNA-binding domain superfamily/Winged helix DNA-binding domain"/>
    <property type="match status" value="1"/>
</dbReference>
<dbReference type="Gene3D" id="1.10.8.430">
    <property type="entry name" value="Helical domain of apoptotic protease-activating factors"/>
    <property type="match status" value="1"/>
</dbReference>
<comment type="subcellular location">
    <subcellularLocation>
        <location evidence="2">Cytoplasm</location>
    </subcellularLocation>
</comment>
<dbReference type="InterPro" id="IPR042197">
    <property type="entry name" value="Apaf_helical"/>
</dbReference>
<name>A0AAW1GN36_SAPOF</name>
<evidence type="ECO:0000259" key="8">
    <source>
        <dbReference type="Pfam" id="PF23559"/>
    </source>
</evidence>
<protein>
    <submittedName>
        <fullName evidence="10">Uncharacterized protein</fullName>
    </submittedName>
</protein>
<dbReference type="Proteomes" id="UP001443914">
    <property type="component" value="Unassembled WGS sequence"/>
</dbReference>
<dbReference type="Pfam" id="PF00931">
    <property type="entry name" value="NB-ARC"/>
    <property type="match status" value="1"/>
</dbReference>